<protein>
    <recommendedName>
        <fullName evidence="1">Protein phosphatase</fullName>
        <ecNumber evidence="1">3.1.3.16</ecNumber>
    </recommendedName>
</protein>
<feature type="compositionally biased region" description="Polar residues" evidence="2">
    <location>
        <begin position="1"/>
        <end position="10"/>
    </location>
</feature>
<evidence type="ECO:0000256" key="1">
    <source>
        <dbReference type="RuleBase" id="RU366020"/>
    </source>
</evidence>
<dbReference type="PROSITE" id="PS51746">
    <property type="entry name" value="PPM_2"/>
    <property type="match status" value="1"/>
</dbReference>
<dbReference type="GO" id="GO:0004722">
    <property type="term" value="F:protein serine/threonine phosphatase activity"/>
    <property type="evidence" value="ECO:0007669"/>
    <property type="project" value="UniProtKB-EC"/>
</dbReference>
<keyword evidence="1" id="KW-0479">Metal-binding</keyword>
<dbReference type="EC" id="3.1.3.16" evidence="1"/>
<gene>
    <name evidence="4" type="ORF">BCR39DRAFT_168127</name>
</gene>
<dbReference type="Proteomes" id="UP000193986">
    <property type="component" value="Unassembled WGS sequence"/>
</dbReference>
<keyword evidence="5" id="KW-1185">Reference proteome</keyword>
<dbReference type="Gene3D" id="3.60.40.10">
    <property type="entry name" value="PPM-type phosphatase domain"/>
    <property type="match status" value="1"/>
</dbReference>
<dbReference type="InterPro" id="IPR039123">
    <property type="entry name" value="PPTC7"/>
</dbReference>
<comment type="caution">
    <text evidence="4">The sequence shown here is derived from an EMBL/GenBank/DDBJ whole genome shotgun (WGS) entry which is preliminary data.</text>
</comment>
<dbReference type="InParanoid" id="A0A1Y2B559"/>
<dbReference type="SUPFAM" id="SSF81606">
    <property type="entry name" value="PP2C-like"/>
    <property type="match status" value="1"/>
</dbReference>
<evidence type="ECO:0000313" key="4">
    <source>
        <dbReference type="EMBL" id="ORY29690.1"/>
    </source>
</evidence>
<dbReference type="PANTHER" id="PTHR12320">
    <property type="entry name" value="PROTEIN PHOSPHATASE 2C"/>
    <property type="match status" value="1"/>
</dbReference>
<keyword evidence="1" id="KW-0460">Magnesium</keyword>
<dbReference type="OrthoDB" id="60843at2759"/>
<dbReference type="AlphaFoldDB" id="A0A1Y2B559"/>
<dbReference type="STRING" id="71784.A0A1Y2B559"/>
<dbReference type="PANTHER" id="PTHR12320:SF1">
    <property type="entry name" value="PROTEIN PHOSPHATASE PTC7 HOMOLOG"/>
    <property type="match status" value="1"/>
</dbReference>
<sequence length="380" mass="41117">MRISLSLLQRSSGPSSHSFSSHNHATYAIGLSYASKSSPPFVAPNSSPKRYGFAKHKTPIGHWVDYALSQPAGRGILSGGEPGGWGEEIRKEVERWGAGEDFFCIVDQQRTDESIAQSIKDQHVHLALSDGVGGWGDTVDPSLFSQSLMYHYALSATDSPSRTPIENLKKAYEGVTKDQGVPAGGGTGVGVRLGSDGEMLGVNMGDSGCLVVRNNTVLYETPSMTHYFNCPYQLSKIPPSMASGGMITDSLDDPKTYMKFSINLIPGDVILLYTDGLSDNVPIPHLTSLLTQIDALLSHPSNSHLGYIDRQKERARLFADVLVGYGRMAMAKTGQEDGVAAWKTPFQIEAAKHGYDFRGGKIDDITVVTAVVGERYPEED</sequence>
<evidence type="ECO:0000259" key="3">
    <source>
        <dbReference type="PROSITE" id="PS51746"/>
    </source>
</evidence>
<proteinExistence type="inferred from homology"/>
<evidence type="ECO:0000313" key="5">
    <source>
        <dbReference type="Proteomes" id="UP000193986"/>
    </source>
</evidence>
<accession>A0A1Y2B559</accession>
<comment type="similarity">
    <text evidence="1">Belongs to the PP2C family.</text>
</comment>
<evidence type="ECO:0000256" key="2">
    <source>
        <dbReference type="SAM" id="MobiDB-lite"/>
    </source>
</evidence>
<dbReference type="EMBL" id="MCFC01000024">
    <property type="protein sequence ID" value="ORY29690.1"/>
    <property type="molecule type" value="Genomic_DNA"/>
</dbReference>
<keyword evidence="1" id="KW-0904">Protein phosphatase</keyword>
<keyword evidence="1" id="KW-0378">Hydrolase</keyword>
<feature type="region of interest" description="Disordered" evidence="2">
    <location>
        <begin position="1"/>
        <end position="20"/>
    </location>
</feature>
<organism evidence="4 5">
    <name type="scientific">Naematelia encephala</name>
    <dbReference type="NCBI Taxonomy" id="71784"/>
    <lineage>
        <taxon>Eukaryota</taxon>
        <taxon>Fungi</taxon>
        <taxon>Dikarya</taxon>
        <taxon>Basidiomycota</taxon>
        <taxon>Agaricomycotina</taxon>
        <taxon>Tremellomycetes</taxon>
        <taxon>Tremellales</taxon>
        <taxon>Naemateliaceae</taxon>
        <taxon>Naematelia</taxon>
    </lineage>
</organism>
<comment type="cofactor">
    <cofactor evidence="1">
        <name>Mg(2+)</name>
        <dbReference type="ChEBI" id="CHEBI:18420"/>
    </cofactor>
</comment>
<dbReference type="InterPro" id="IPR036457">
    <property type="entry name" value="PPM-type-like_dom_sf"/>
</dbReference>
<dbReference type="InterPro" id="IPR001932">
    <property type="entry name" value="PPM-type_phosphatase-like_dom"/>
</dbReference>
<keyword evidence="1" id="KW-0464">Manganese</keyword>
<dbReference type="GO" id="GO:0046872">
    <property type="term" value="F:metal ion binding"/>
    <property type="evidence" value="ECO:0007669"/>
    <property type="project" value="UniProtKB-UniRule"/>
</dbReference>
<comment type="cofactor">
    <cofactor evidence="1">
        <name>Mn(2+)</name>
        <dbReference type="ChEBI" id="CHEBI:29035"/>
    </cofactor>
</comment>
<comment type="catalytic activity">
    <reaction evidence="1">
        <text>O-phospho-L-threonyl-[protein] + H2O = L-threonyl-[protein] + phosphate</text>
        <dbReference type="Rhea" id="RHEA:47004"/>
        <dbReference type="Rhea" id="RHEA-COMP:11060"/>
        <dbReference type="Rhea" id="RHEA-COMP:11605"/>
        <dbReference type="ChEBI" id="CHEBI:15377"/>
        <dbReference type="ChEBI" id="CHEBI:30013"/>
        <dbReference type="ChEBI" id="CHEBI:43474"/>
        <dbReference type="ChEBI" id="CHEBI:61977"/>
        <dbReference type="EC" id="3.1.3.16"/>
    </reaction>
</comment>
<reference evidence="4 5" key="1">
    <citation type="submission" date="2016-07" db="EMBL/GenBank/DDBJ databases">
        <title>Pervasive Adenine N6-methylation of Active Genes in Fungi.</title>
        <authorList>
            <consortium name="DOE Joint Genome Institute"/>
            <person name="Mondo S.J."/>
            <person name="Dannebaum R.O."/>
            <person name="Kuo R.C."/>
            <person name="Labutti K."/>
            <person name="Haridas S."/>
            <person name="Kuo A."/>
            <person name="Salamov A."/>
            <person name="Ahrendt S.R."/>
            <person name="Lipzen A."/>
            <person name="Sullivan W."/>
            <person name="Andreopoulos W.B."/>
            <person name="Clum A."/>
            <person name="Lindquist E."/>
            <person name="Daum C."/>
            <person name="Ramamoorthy G.K."/>
            <person name="Gryganskyi A."/>
            <person name="Culley D."/>
            <person name="Magnuson J.K."/>
            <person name="James T.Y."/>
            <person name="O'Malley M.A."/>
            <person name="Stajich J.E."/>
            <person name="Spatafora J.W."/>
            <person name="Visel A."/>
            <person name="Grigoriev I.V."/>
        </authorList>
    </citation>
    <scope>NUCLEOTIDE SEQUENCE [LARGE SCALE GENOMIC DNA]</scope>
    <source>
        <strain evidence="4 5">68-887.2</strain>
    </source>
</reference>
<feature type="domain" description="PPM-type phosphatase" evidence="3">
    <location>
        <begin position="102"/>
        <end position="372"/>
    </location>
</feature>
<dbReference type="FunCoup" id="A0A1Y2B559">
    <property type="interactions" value="195"/>
</dbReference>
<name>A0A1Y2B559_9TREE</name>
<comment type="catalytic activity">
    <reaction evidence="1">
        <text>O-phospho-L-seryl-[protein] + H2O = L-seryl-[protein] + phosphate</text>
        <dbReference type="Rhea" id="RHEA:20629"/>
        <dbReference type="Rhea" id="RHEA-COMP:9863"/>
        <dbReference type="Rhea" id="RHEA-COMP:11604"/>
        <dbReference type="ChEBI" id="CHEBI:15377"/>
        <dbReference type="ChEBI" id="CHEBI:29999"/>
        <dbReference type="ChEBI" id="CHEBI:43474"/>
        <dbReference type="ChEBI" id="CHEBI:83421"/>
        <dbReference type="EC" id="3.1.3.16"/>
    </reaction>
</comment>
<feature type="compositionally biased region" description="Low complexity" evidence="2">
    <location>
        <begin position="11"/>
        <end position="20"/>
    </location>
</feature>